<accession>A0A4Q4JA72</accession>
<organism evidence="1 2">
    <name type="scientific">Sphingobium indicum</name>
    <dbReference type="NCBI Taxonomy" id="332055"/>
    <lineage>
        <taxon>Bacteria</taxon>
        <taxon>Pseudomonadati</taxon>
        <taxon>Pseudomonadota</taxon>
        <taxon>Alphaproteobacteria</taxon>
        <taxon>Sphingomonadales</taxon>
        <taxon>Sphingomonadaceae</taxon>
        <taxon>Sphingobium</taxon>
    </lineage>
</organism>
<comment type="caution">
    <text evidence="1">The sequence shown here is derived from an EMBL/GenBank/DDBJ whole genome shotgun (WGS) entry which is preliminary data.</text>
</comment>
<gene>
    <name evidence="1" type="ORF">EWH08_01800</name>
</gene>
<dbReference type="Proteomes" id="UP000292734">
    <property type="component" value="Unassembled WGS sequence"/>
</dbReference>
<sequence>MLCRFLIADVRSAGQHAAMMITPAVIAQLPLADIGSVVFYKRDEITTDLICCDVEVAGRVSSFNEEAKGWDDLIAHLSALPGFRADWYEAVASSAFAASETVAFDRR</sequence>
<evidence type="ECO:0000313" key="2">
    <source>
        <dbReference type="Proteomes" id="UP000292734"/>
    </source>
</evidence>
<evidence type="ECO:0000313" key="1">
    <source>
        <dbReference type="EMBL" id="RYM03264.1"/>
    </source>
</evidence>
<proteinExistence type="predicted"/>
<reference evidence="1 2" key="1">
    <citation type="submission" date="2019-02" db="EMBL/GenBank/DDBJ databases">
        <authorList>
            <person name="Feng G."/>
        </authorList>
    </citation>
    <scope>NUCLEOTIDE SEQUENCE [LARGE SCALE GENOMIC DNA]</scope>
    <source>
        <strain evidence="1 2">DSM 26779</strain>
    </source>
</reference>
<protein>
    <submittedName>
        <fullName evidence="1">Uncharacterized protein</fullName>
    </submittedName>
</protein>
<dbReference type="AlphaFoldDB" id="A0A4Q4JA72"/>
<dbReference type="EMBL" id="SEOM01000001">
    <property type="protein sequence ID" value="RYM03264.1"/>
    <property type="molecule type" value="Genomic_DNA"/>
</dbReference>
<name>A0A4Q4JA72_9SPHN</name>